<dbReference type="AlphaFoldDB" id="A0A2C9UEG2"/>
<dbReference type="OrthoDB" id="10259545at2759"/>
<dbReference type="EMBL" id="CM004401">
    <property type="protein sequence ID" value="OAY28361.1"/>
    <property type="molecule type" value="Genomic_DNA"/>
</dbReference>
<reference evidence="16" key="1">
    <citation type="journal article" date="2016" name="Nat. Biotechnol.">
        <title>Sequencing wild and cultivated cassava and related species reveals extensive interspecific hybridization and genetic diversity.</title>
        <authorList>
            <person name="Bredeson J.V."/>
            <person name="Lyons J.B."/>
            <person name="Prochnik S.E."/>
            <person name="Wu G.A."/>
            <person name="Ha C.M."/>
            <person name="Edsinger-Gonzales E."/>
            <person name="Grimwood J."/>
            <person name="Schmutz J."/>
            <person name="Rabbi I.Y."/>
            <person name="Egesi C."/>
            <person name="Nauluvula P."/>
            <person name="Lebot V."/>
            <person name="Ndunguru J."/>
            <person name="Mkamilo G."/>
            <person name="Bart R.S."/>
            <person name="Setter T.L."/>
            <person name="Gleadow R.M."/>
            <person name="Kulakow P."/>
            <person name="Ferguson M.E."/>
            <person name="Rounsley S."/>
            <person name="Rokhsar D.S."/>
        </authorList>
    </citation>
    <scope>NUCLEOTIDE SEQUENCE [LARGE SCALE GENOMIC DNA]</scope>
    <source>
        <strain evidence="16">cv. AM560-2</strain>
    </source>
</reference>
<dbReference type="EC" id="2.5.1.47" evidence="4"/>
<dbReference type="InterPro" id="IPR036052">
    <property type="entry name" value="TrpB-like_PALP_sf"/>
</dbReference>
<sequence length="423" mass="45556">MAPLKTKGAVVAAISVSVAVLSYMLCKYKSKKKSFPLSKNKKTRNGLVYAVGNTPMIRINSLSEATGCEILGKCEFLNPGGSVKDRVAVKIIEEALESTQLSQGGVVTEGSAGSTAISLATVAPAYGCRCHVVIPDDVAIEKSQILEALGATVERVRPVSITHRDHYVNVARRRALEANELASKLRKVDQIDGDSGQLNGYRSDGERQGLVFSRYCNGGFFADQFENLANFRAHYEGTGPEIWEQTCGNLDAFVAAAGTGGTVAGVSRFLQEKNSNIKCFLIDPPGSGLFNKVTRGVMYTKEEAEGKRLKNPFDTITEGIGINRVTQNFMMAQLDGAFRGTDKEAVEMSRYLLKNDGLFLGSSSAMNCVGAVRVAQSIGPGHTIVTILCDSGMRHLSKFYNAEYLSQHGLTPTANGLEFLGIK</sequence>
<dbReference type="PROSITE" id="PS00901">
    <property type="entry name" value="CYS_SYNTHASE"/>
    <property type="match status" value="1"/>
</dbReference>
<dbReference type="Pfam" id="PF00291">
    <property type="entry name" value="PALP"/>
    <property type="match status" value="1"/>
</dbReference>
<comment type="caution">
    <text evidence="15">The sequence shown here is derived from an EMBL/GenBank/DDBJ whole genome shotgun (WGS) entry which is preliminary data.</text>
</comment>
<dbReference type="InterPro" id="IPR001926">
    <property type="entry name" value="TrpB-like_PALP"/>
</dbReference>
<dbReference type="STRING" id="3983.A0A2C9UEG2"/>
<comment type="cofactor">
    <cofactor evidence="1">
        <name>pyridoxal 5'-phosphate</name>
        <dbReference type="ChEBI" id="CHEBI:597326"/>
    </cofactor>
</comment>
<evidence type="ECO:0000256" key="4">
    <source>
        <dbReference type="ARBA" id="ARBA00012681"/>
    </source>
</evidence>
<keyword evidence="5" id="KW-0808">Transferase</keyword>
<proteinExistence type="inferred from homology"/>
<keyword evidence="10" id="KW-0496">Mitochondrion</keyword>
<keyword evidence="8" id="KW-0663">Pyridoxal phosphate</keyword>
<comment type="subcellular location">
    <subcellularLocation>
        <location evidence="2">Mitochondrion outer membrane</location>
        <topology evidence="2">Single-pass membrane protein</topology>
    </subcellularLocation>
</comment>
<keyword evidence="7" id="KW-1000">Mitochondrion outer membrane</keyword>
<evidence type="ECO:0000256" key="9">
    <source>
        <dbReference type="ARBA" id="ARBA00022989"/>
    </source>
</evidence>
<evidence type="ECO:0000256" key="1">
    <source>
        <dbReference type="ARBA" id="ARBA00001933"/>
    </source>
</evidence>
<evidence type="ECO:0000256" key="6">
    <source>
        <dbReference type="ARBA" id="ARBA00022692"/>
    </source>
</evidence>
<dbReference type="SUPFAM" id="SSF53686">
    <property type="entry name" value="Tryptophan synthase beta subunit-like PLP-dependent enzymes"/>
    <property type="match status" value="1"/>
</dbReference>
<evidence type="ECO:0000313" key="15">
    <source>
        <dbReference type="EMBL" id="OAY28361.1"/>
    </source>
</evidence>
<dbReference type="GO" id="GO:0005737">
    <property type="term" value="C:cytoplasm"/>
    <property type="evidence" value="ECO:0000318"/>
    <property type="project" value="GO_Central"/>
</dbReference>
<evidence type="ECO:0000256" key="7">
    <source>
        <dbReference type="ARBA" id="ARBA00022787"/>
    </source>
</evidence>
<comment type="catalytic activity">
    <reaction evidence="12">
        <text>O-acetyl-L-serine + hydrogen sulfide = L-cysteine + acetate</text>
        <dbReference type="Rhea" id="RHEA:14829"/>
        <dbReference type="ChEBI" id="CHEBI:29919"/>
        <dbReference type="ChEBI" id="CHEBI:30089"/>
        <dbReference type="ChEBI" id="CHEBI:35235"/>
        <dbReference type="ChEBI" id="CHEBI:58340"/>
        <dbReference type="EC" id="2.5.1.47"/>
    </reaction>
</comment>
<evidence type="ECO:0000256" key="5">
    <source>
        <dbReference type="ARBA" id="ARBA00022679"/>
    </source>
</evidence>
<dbReference type="CDD" id="cd01561">
    <property type="entry name" value="CBS_like"/>
    <property type="match status" value="1"/>
</dbReference>
<dbReference type="FunFam" id="3.40.50.1100:FF:000096">
    <property type="entry name" value="Related to cysteine synthase"/>
    <property type="match status" value="1"/>
</dbReference>
<keyword evidence="9" id="KW-1133">Transmembrane helix</keyword>
<dbReference type="Proteomes" id="UP000091857">
    <property type="component" value="Chromosome 15"/>
</dbReference>
<dbReference type="Gramene" id="Manes.15G060800.1.v8.1">
    <property type="protein sequence ID" value="Manes.15G060800.1.v8.1.CDS"/>
    <property type="gene ID" value="Manes.15G060800.v8.1"/>
</dbReference>
<keyword evidence="11" id="KW-0472">Membrane</keyword>
<dbReference type="FunFam" id="3.40.50.1100:FF:000077">
    <property type="entry name" value="Cysteine synthase"/>
    <property type="match status" value="1"/>
</dbReference>
<evidence type="ECO:0000256" key="3">
    <source>
        <dbReference type="ARBA" id="ARBA00007103"/>
    </source>
</evidence>
<evidence type="ECO:0000256" key="12">
    <source>
        <dbReference type="ARBA" id="ARBA00047931"/>
    </source>
</evidence>
<dbReference type="GO" id="GO:0006535">
    <property type="term" value="P:cysteine biosynthetic process from serine"/>
    <property type="evidence" value="ECO:0000318"/>
    <property type="project" value="GO_Central"/>
</dbReference>
<evidence type="ECO:0000256" key="10">
    <source>
        <dbReference type="ARBA" id="ARBA00023128"/>
    </source>
</evidence>
<evidence type="ECO:0000256" key="2">
    <source>
        <dbReference type="ARBA" id="ARBA00004572"/>
    </source>
</evidence>
<dbReference type="GO" id="GO:0005741">
    <property type="term" value="C:mitochondrial outer membrane"/>
    <property type="evidence" value="ECO:0007669"/>
    <property type="project" value="UniProtKB-SubCell"/>
</dbReference>
<dbReference type="PANTHER" id="PTHR10314">
    <property type="entry name" value="CYSTATHIONINE BETA-SYNTHASE"/>
    <property type="match status" value="1"/>
</dbReference>
<evidence type="ECO:0000256" key="11">
    <source>
        <dbReference type="ARBA" id="ARBA00023136"/>
    </source>
</evidence>
<dbReference type="InterPro" id="IPR001216">
    <property type="entry name" value="P-phosphate_BS"/>
</dbReference>
<gene>
    <name evidence="15" type="ORF">MANES_15G060800v8</name>
</gene>
<evidence type="ECO:0000256" key="8">
    <source>
        <dbReference type="ARBA" id="ARBA00022898"/>
    </source>
</evidence>
<comment type="similarity">
    <text evidence="3">Belongs to the cysteine synthase/cystathionine beta-synthase family.</text>
</comment>
<dbReference type="FunFam" id="3.40.50.1100:FF:000049">
    <property type="entry name" value="Cysteine synthase, putative"/>
    <property type="match status" value="1"/>
</dbReference>
<organism evidence="15 16">
    <name type="scientific">Manihot esculenta</name>
    <name type="common">Cassava</name>
    <name type="synonym">Jatropha manihot</name>
    <dbReference type="NCBI Taxonomy" id="3983"/>
    <lineage>
        <taxon>Eukaryota</taxon>
        <taxon>Viridiplantae</taxon>
        <taxon>Streptophyta</taxon>
        <taxon>Embryophyta</taxon>
        <taxon>Tracheophyta</taxon>
        <taxon>Spermatophyta</taxon>
        <taxon>Magnoliopsida</taxon>
        <taxon>eudicotyledons</taxon>
        <taxon>Gunneridae</taxon>
        <taxon>Pentapetalae</taxon>
        <taxon>rosids</taxon>
        <taxon>fabids</taxon>
        <taxon>Malpighiales</taxon>
        <taxon>Euphorbiaceae</taxon>
        <taxon>Crotonoideae</taxon>
        <taxon>Manihoteae</taxon>
        <taxon>Manihot</taxon>
    </lineage>
</organism>
<evidence type="ECO:0000259" key="14">
    <source>
        <dbReference type="Pfam" id="PF00291"/>
    </source>
</evidence>
<dbReference type="Gene3D" id="3.40.50.1100">
    <property type="match status" value="2"/>
</dbReference>
<keyword evidence="6" id="KW-0812">Transmembrane</keyword>
<feature type="domain" description="Tryptophan synthase beta chain-like PALP" evidence="14">
    <location>
        <begin position="50"/>
        <end position="390"/>
    </location>
</feature>
<dbReference type="InterPro" id="IPR050214">
    <property type="entry name" value="Cys_Synth/Cystath_Beta-Synth"/>
</dbReference>
<name>A0A2C9UEG2_MANES</name>
<protein>
    <recommendedName>
        <fullName evidence="4">cysteine synthase</fullName>
        <ecNumber evidence="4">2.5.1.47</ecNumber>
    </recommendedName>
    <alternativeName>
        <fullName evidence="13">Cysteine synthase-like protein</fullName>
    </alternativeName>
</protein>
<evidence type="ECO:0000256" key="13">
    <source>
        <dbReference type="ARBA" id="ARBA00078545"/>
    </source>
</evidence>
<keyword evidence="16" id="KW-1185">Reference proteome</keyword>
<accession>A0A2C9UEG2</accession>
<dbReference type="GO" id="GO:0004124">
    <property type="term" value="F:cysteine synthase activity"/>
    <property type="evidence" value="ECO:0000318"/>
    <property type="project" value="GO_Central"/>
</dbReference>
<dbReference type="OMA" id="GYKCLII"/>
<evidence type="ECO:0000313" key="16">
    <source>
        <dbReference type="Proteomes" id="UP000091857"/>
    </source>
</evidence>